<dbReference type="KEGG" id="tva:4761329"/>
<protein>
    <submittedName>
        <fullName evidence="1">Uncharacterized protein</fullName>
    </submittedName>
</protein>
<reference evidence="1" key="2">
    <citation type="journal article" date="2007" name="Science">
        <title>Draft genome sequence of the sexually transmitted pathogen Trichomonas vaginalis.</title>
        <authorList>
            <person name="Carlton J.M."/>
            <person name="Hirt R.P."/>
            <person name="Silva J.C."/>
            <person name="Delcher A.L."/>
            <person name="Schatz M."/>
            <person name="Zhao Q."/>
            <person name="Wortman J.R."/>
            <person name="Bidwell S.L."/>
            <person name="Alsmark U.C.M."/>
            <person name="Besteiro S."/>
            <person name="Sicheritz-Ponten T."/>
            <person name="Noel C.J."/>
            <person name="Dacks J.B."/>
            <person name="Foster P.G."/>
            <person name="Simillion C."/>
            <person name="Van de Peer Y."/>
            <person name="Miranda-Saavedra D."/>
            <person name="Barton G.J."/>
            <person name="Westrop G.D."/>
            <person name="Mueller S."/>
            <person name="Dessi D."/>
            <person name="Fiori P.L."/>
            <person name="Ren Q."/>
            <person name="Paulsen I."/>
            <person name="Zhang H."/>
            <person name="Bastida-Corcuera F.D."/>
            <person name="Simoes-Barbosa A."/>
            <person name="Brown M.T."/>
            <person name="Hayes R.D."/>
            <person name="Mukherjee M."/>
            <person name="Okumura C.Y."/>
            <person name="Schneider R."/>
            <person name="Smith A.J."/>
            <person name="Vanacova S."/>
            <person name="Villalvazo M."/>
            <person name="Haas B.J."/>
            <person name="Pertea M."/>
            <person name="Feldblyum T.V."/>
            <person name="Utterback T.R."/>
            <person name="Shu C.L."/>
            <person name="Osoegawa K."/>
            <person name="de Jong P.J."/>
            <person name="Hrdy I."/>
            <person name="Horvathova L."/>
            <person name="Zubacova Z."/>
            <person name="Dolezal P."/>
            <person name="Malik S.B."/>
            <person name="Logsdon J.M. Jr."/>
            <person name="Henze K."/>
            <person name="Gupta A."/>
            <person name="Wang C.C."/>
            <person name="Dunne R.L."/>
            <person name="Upcroft J.A."/>
            <person name="Upcroft P."/>
            <person name="White O."/>
            <person name="Salzberg S.L."/>
            <person name="Tang P."/>
            <person name="Chiu C.-H."/>
            <person name="Lee Y.-S."/>
            <person name="Embley T.M."/>
            <person name="Coombs G.H."/>
            <person name="Mottram J.C."/>
            <person name="Tachezy J."/>
            <person name="Fraser-Liggett C.M."/>
            <person name="Johnson P.J."/>
        </authorList>
    </citation>
    <scope>NUCLEOTIDE SEQUENCE [LARGE SCALE GENOMIC DNA]</scope>
    <source>
        <strain evidence="1">G3</strain>
    </source>
</reference>
<dbReference type="AlphaFoldDB" id="A2EV34"/>
<name>A2EV34_TRIV3</name>
<dbReference type="RefSeq" id="XP_001315707.1">
    <property type="nucleotide sequence ID" value="XM_001315672.1"/>
</dbReference>
<evidence type="ECO:0000313" key="1">
    <source>
        <dbReference type="EMBL" id="EAY03484.1"/>
    </source>
</evidence>
<proteinExistence type="predicted"/>
<reference evidence="1" key="1">
    <citation type="submission" date="2006-10" db="EMBL/GenBank/DDBJ databases">
        <authorList>
            <person name="Amadeo P."/>
            <person name="Zhao Q."/>
            <person name="Wortman J."/>
            <person name="Fraser-Liggett C."/>
            <person name="Carlton J."/>
        </authorList>
    </citation>
    <scope>NUCLEOTIDE SEQUENCE</scope>
    <source>
        <strain evidence="1">G3</strain>
    </source>
</reference>
<dbReference type="EMBL" id="DS113503">
    <property type="protein sequence ID" value="EAY03484.1"/>
    <property type="molecule type" value="Genomic_DNA"/>
</dbReference>
<gene>
    <name evidence="1" type="ORF">TVAG_450570</name>
</gene>
<dbReference type="Proteomes" id="UP000001542">
    <property type="component" value="Unassembled WGS sequence"/>
</dbReference>
<sequence>MRNLRSTGCNCGVLIFISQGYLNFFTNETLQELKNCGANFLTLNSYEGVDDDRTLRNLVVLSFLDQYRFFFNRIFINDIFDTLFQGDPFDENLPKDKVSVSIERVTFSHHRWAIEKQLNTDDNFTEDFYGDKFLLNSGIIMGPSQKVYEQSILNYVYYRGLFNDFYVDFDAHFYSSICYSIFEQKPRKDGKMYELNGQYAPALIHQFDRICPMIVYDKNVCPALNTLNISNVH</sequence>
<dbReference type="InParanoid" id="A2EV34"/>
<accession>A2EV34</accession>
<dbReference type="VEuPathDB" id="TrichDB:TVAG_450570"/>
<evidence type="ECO:0000313" key="2">
    <source>
        <dbReference type="Proteomes" id="UP000001542"/>
    </source>
</evidence>
<dbReference type="VEuPathDB" id="TrichDB:TVAGG3_0946230"/>
<keyword evidence="2" id="KW-1185">Reference proteome</keyword>
<organism evidence="1 2">
    <name type="scientific">Trichomonas vaginalis (strain ATCC PRA-98 / G3)</name>
    <dbReference type="NCBI Taxonomy" id="412133"/>
    <lineage>
        <taxon>Eukaryota</taxon>
        <taxon>Metamonada</taxon>
        <taxon>Parabasalia</taxon>
        <taxon>Trichomonadida</taxon>
        <taxon>Trichomonadidae</taxon>
        <taxon>Trichomonas</taxon>
    </lineage>
</organism>